<dbReference type="InterPro" id="IPR000504">
    <property type="entry name" value="RRM_dom"/>
</dbReference>
<dbReference type="PROSITE" id="PS50102">
    <property type="entry name" value="RRM"/>
    <property type="match status" value="1"/>
</dbReference>
<feature type="region of interest" description="Disordered" evidence="9">
    <location>
        <begin position="156"/>
        <end position="319"/>
    </location>
</feature>
<feature type="compositionally biased region" description="Basic residues" evidence="9">
    <location>
        <begin position="188"/>
        <end position="207"/>
    </location>
</feature>
<evidence type="ECO:0000256" key="9">
    <source>
        <dbReference type="SAM" id="MobiDB-lite"/>
    </source>
</evidence>
<keyword evidence="3 8" id="KW-0862">Zinc</keyword>
<dbReference type="InterPro" id="IPR002483">
    <property type="entry name" value="PWI_dom"/>
</dbReference>
<dbReference type="InterPro" id="IPR035979">
    <property type="entry name" value="RBD_domain_sf"/>
</dbReference>
<dbReference type="OrthoDB" id="443401at2759"/>
<dbReference type="InterPro" id="IPR012677">
    <property type="entry name" value="Nucleotide-bd_a/b_plait_sf"/>
</dbReference>
<dbReference type="FunFam" id="3.30.70.330:FF:000330">
    <property type="entry name" value="RNA-binding motif protein 26"/>
    <property type="match status" value="1"/>
</dbReference>
<keyword evidence="1 8" id="KW-0479">Metal-binding</keyword>
<feature type="compositionally biased region" description="Basic residues" evidence="9">
    <location>
        <begin position="263"/>
        <end position="278"/>
    </location>
</feature>
<feature type="compositionally biased region" description="Basic and acidic residues" evidence="9">
    <location>
        <begin position="208"/>
        <end position="237"/>
    </location>
</feature>
<evidence type="ECO:0000259" key="10">
    <source>
        <dbReference type="PROSITE" id="PS50102"/>
    </source>
</evidence>
<evidence type="ECO:0000256" key="6">
    <source>
        <dbReference type="ARBA" id="ARBA00043866"/>
    </source>
</evidence>
<dbReference type="PANTHER" id="PTHR14398">
    <property type="entry name" value="RNA RECOGNITION RRM/RNP DOMAIN"/>
    <property type="match status" value="1"/>
</dbReference>
<keyword evidence="4 7" id="KW-0694">RNA-binding</keyword>
<dbReference type="InParanoid" id="A0A6L2PSK1"/>
<dbReference type="GO" id="GO:0003723">
    <property type="term" value="F:RNA binding"/>
    <property type="evidence" value="ECO:0007669"/>
    <property type="project" value="UniProtKB-UniRule"/>
</dbReference>
<feature type="compositionally biased region" description="Basic and acidic residues" evidence="9">
    <location>
        <begin position="176"/>
        <end position="187"/>
    </location>
</feature>
<dbReference type="FunCoup" id="A0A6L2PSK1">
    <property type="interactions" value="2240"/>
</dbReference>
<feature type="compositionally biased region" description="Pro residues" evidence="9">
    <location>
        <begin position="403"/>
        <end position="415"/>
    </location>
</feature>
<feature type="region of interest" description="Disordered" evidence="9">
    <location>
        <begin position="968"/>
        <end position="990"/>
    </location>
</feature>
<evidence type="ECO:0000256" key="3">
    <source>
        <dbReference type="ARBA" id="ARBA00022833"/>
    </source>
</evidence>
<dbReference type="AlphaFoldDB" id="A0A6L2PSK1"/>
<dbReference type="Gene3D" id="3.30.70.330">
    <property type="match status" value="2"/>
</dbReference>
<dbReference type="GO" id="GO:0005634">
    <property type="term" value="C:nucleus"/>
    <property type="evidence" value="ECO:0007669"/>
    <property type="project" value="TreeGrafter"/>
</dbReference>
<dbReference type="PANTHER" id="PTHR14398:SF0">
    <property type="entry name" value="ZINC FINGER PROTEIN SWM"/>
    <property type="match status" value="1"/>
</dbReference>
<dbReference type="InterPro" id="IPR000571">
    <property type="entry name" value="Znf_CCCH"/>
</dbReference>
<dbReference type="SUPFAM" id="SSF54928">
    <property type="entry name" value="RNA-binding domain, RBD"/>
    <property type="match status" value="2"/>
</dbReference>
<feature type="compositionally biased region" description="Basic and acidic residues" evidence="9">
    <location>
        <begin position="293"/>
        <end position="304"/>
    </location>
</feature>
<evidence type="ECO:0000256" key="1">
    <source>
        <dbReference type="ARBA" id="ARBA00022723"/>
    </source>
</evidence>
<dbReference type="Pfam" id="PF00642">
    <property type="entry name" value="zf-CCCH"/>
    <property type="match status" value="1"/>
</dbReference>
<evidence type="ECO:0000256" key="2">
    <source>
        <dbReference type="ARBA" id="ARBA00022771"/>
    </source>
</evidence>
<organism evidence="12 13">
    <name type="scientific">Coptotermes formosanus</name>
    <name type="common">Formosan subterranean termite</name>
    <dbReference type="NCBI Taxonomy" id="36987"/>
    <lineage>
        <taxon>Eukaryota</taxon>
        <taxon>Metazoa</taxon>
        <taxon>Ecdysozoa</taxon>
        <taxon>Arthropoda</taxon>
        <taxon>Hexapoda</taxon>
        <taxon>Insecta</taxon>
        <taxon>Pterygota</taxon>
        <taxon>Neoptera</taxon>
        <taxon>Polyneoptera</taxon>
        <taxon>Dictyoptera</taxon>
        <taxon>Blattodea</taxon>
        <taxon>Blattoidea</taxon>
        <taxon>Termitoidae</taxon>
        <taxon>Rhinotermitidae</taxon>
        <taxon>Coptotermes</taxon>
    </lineage>
</organism>
<dbReference type="GO" id="GO:0008270">
    <property type="term" value="F:zinc ion binding"/>
    <property type="evidence" value="ECO:0007669"/>
    <property type="project" value="UniProtKB-KW"/>
</dbReference>
<keyword evidence="13" id="KW-1185">Reference proteome</keyword>
<evidence type="ECO:0000256" key="5">
    <source>
        <dbReference type="ARBA" id="ARBA00023054"/>
    </source>
</evidence>
<comment type="caution">
    <text evidence="12">The sequence shown here is derived from an EMBL/GenBank/DDBJ whole genome shotgun (WGS) entry which is preliminary data.</text>
</comment>
<dbReference type="CDD" id="cd12257">
    <property type="entry name" value="RRM1_RBM26_like"/>
    <property type="match status" value="1"/>
</dbReference>
<evidence type="ECO:0000256" key="8">
    <source>
        <dbReference type="PROSITE-ProRule" id="PRU00723"/>
    </source>
</evidence>
<keyword evidence="5" id="KW-0175">Coiled coil</keyword>
<evidence type="ECO:0008006" key="14">
    <source>
        <dbReference type="Google" id="ProtNLM"/>
    </source>
</evidence>
<protein>
    <recommendedName>
        <fullName evidence="14">C3H1-type domain-containing protein</fullName>
    </recommendedName>
</protein>
<dbReference type="InterPro" id="IPR045137">
    <property type="entry name" value="RBM26/27"/>
</dbReference>
<evidence type="ECO:0000259" key="11">
    <source>
        <dbReference type="PROSITE" id="PS50103"/>
    </source>
</evidence>
<evidence type="ECO:0000256" key="4">
    <source>
        <dbReference type="ARBA" id="ARBA00022884"/>
    </source>
</evidence>
<dbReference type="Pfam" id="PF14605">
    <property type="entry name" value="Nup35_RRM_2"/>
    <property type="match status" value="1"/>
</dbReference>
<feature type="compositionally biased region" description="Low complexity" evidence="9">
    <location>
        <begin position="279"/>
        <end position="289"/>
    </location>
</feature>
<comment type="function">
    <text evidence="6">May be involved in the turnover of nuclear polyadenylated (pA+) RNA.</text>
</comment>
<feature type="zinc finger region" description="C3H1-type" evidence="8">
    <location>
        <begin position="357"/>
        <end position="385"/>
    </location>
</feature>
<feature type="compositionally biased region" description="Low complexity" evidence="9">
    <location>
        <begin position="89"/>
        <end position="111"/>
    </location>
</feature>
<evidence type="ECO:0000256" key="7">
    <source>
        <dbReference type="PROSITE-ProRule" id="PRU00176"/>
    </source>
</evidence>
<dbReference type="EMBL" id="BLKM01000468">
    <property type="protein sequence ID" value="GFG34142.1"/>
    <property type="molecule type" value="Genomic_DNA"/>
</dbReference>
<dbReference type="Proteomes" id="UP000502823">
    <property type="component" value="Unassembled WGS sequence"/>
</dbReference>
<evidence type="ECO:0000313" key="12">
    <source>
        <dbReference type="EMBL" id="GFG34142.1"/>
    </source>
</evidence>
<gene>
    <name evidence="12" type="ORF">Cfor_05592</name>
</gene>
<evidence type="ECO:0000313" key="13">
    <source>
        <dbReference type="Proteomes" id="UP000502823"/>
    </source>
</evidence>
<accession>A0A6L2PSK1</accession>
<sequence length="990" mass="109703">MIVNDPEAFKSWLTTILEPLCDADPAALAKYVFALVKKDKPVGELRASMVEQLDVFLQSETKKFVDLLFKTLETQVYDVAAASTTAALPHTAPTDTAPAVAAEPAPTKVPVSKQPAEPMLSESLSVANPPSSQTLSGHQGVVASVTSLVNSVQTNGSMSLPLHKRDVDVQARGTHRKSDSDKDDKARIGGRSRHRSSRSPSRGRSRSRSWDRTRRSRSRDRDRDRERERGRDRDRSRAWRNKSPPSRRYDRDRRTRSMGNSRSRSRSPRYNHRGRYRNRSPPGRLSLSRSRSRSIERIRDRKEPLSGAGTPTQDSNHGDVDMRLTTTSQSIQSVVSAGGKTADTATSSGAAILSGIFHPKRRCRDFDEKGYCMRGDLCPYDHGNDPVVLEDVALSRVLAFGPNHPPSHPLAPPGTGPSAPLNPGGSQAPTTTEVTDGLVEHGASQGMPLEPPPHHLPHPVPQPHMRGPHPGNMEYNPDAPSMDPRMMWGRQTFRGGPGVLYNPQPQRELISVPVTDQTQNYPAGYKHSPPSKKKSSFDFARLGPRHKNPNNCSLELKKVPRGLNNITHLNNHFSKFGKIVNIQVSFEGDPEAALVTFSSHAEANAAYRSTEAVLNNRFIKVFWHNTTEGKQENVPPPRPSVKDRLGVPNPVPSSKVLNALQPKASLALKSEAVEKVFIVMAYLMKIMSLLLQAAAAIKKTQEILAVKETLKKKQEEKRKEALKLTADLRKRKQDLLDKQLAQQKLLIERLEKGGVAAEQREALMTTIKKLQESIEKIRKDLSSGVVHGSSSTANHSSVAQREILDAELDLFTRQQEGGDTSELQRKVAELKMEAHSLGLLQGGYEEDEKTEVLAHFAQFGEIVDYIVDESTPSIVLNYKSRKEAEVAMLKGRTFQDRLLSITWCNNPGAGRGVRGSHNLMSAVHLHQGLGHRSVIMVGAGSEGREELLEEVDEGLIDEEEEMGVAVLSEDVLLQDDEEEEEDGEDRSWRR</sequence>
<name>A0A6L2PSK1_COPFO</name>
<feature type="compositionally biased region" description="Acidic residues" evidence="9">
    <location>
        <begin position="972"/>
        <end position="984"/>
    </location>
</feature>
<dbReference type="SMART" id="SM00356">
    <property type="entry name" value="ZnF_C3H1"/>
    <property type="match status" value="1"/>
</dbReference>
<feature type="domain" description="C3H1-type" evidence="11">
    <location>
        <begin position="357"/>
        <end position="385"/>
    </location>
</feature>
<dbReference type="Pfam" id="PF01480">
    <property type="entry name" value="PWI"/>
    <property type="match status" value="1"/>
</dbReference>
<dbReference type="PROSITE" id="PS50103">
    <property type="entry name" value="ZF_C3H1"/>
    <property type="match status" value="1"/>
</dbReference>
<reference evidence="13" key="1">
    <citation type="submission" date="2020-01" db="EMBL/GenBank/DDBJ databases">
        <title>Draft genome sequence of the Termite Coptotermes fromosanus.</title>
        <authorList>
            <person name="Itakura S."/>
            <person name="Yosikawa Y."/>
            <person name="Umezawa K."/>
        </authorList>
    </citation>
    <scope>NUCLEOTIDE SEQUENCE [LARGE SCALE GENOMIC DNA]</scope>
</reference>
<feature type="region of interest" description="Disordered" evidence="9">
    <location>
        <begin position="89"/>
        <end position="138"/>
    </location>
</feature>
<feature type="compositionally biased region" description="Polar residues" evidence="9">
    <location>
        <begin position="122"/>
        <end position="137"/>
    </location>
</feature>
<feature type="domain" description="RRM" evidence="10">
    <location>
        <begin position="552"/>
        <end position="639"/>
    </location>
</feature>
<keyword evidence="2 8" id="KW-0863">Zinc-finger</keyword>
<proteinExistence type="predicted"/>
<feature type="region of interest" description="Disordered" evidence="9">
    <location>
        <begin position="403"/>
        <end position="432"/>
    </location>
</feature>